<dbReference type="InterPro" id="IPR020845">
    <property type="entry name" value="AMP-binding_CS"/>
</dbReference>
<dbReference type="InterPro" id="IPR010071">
    <property type="entry name" value="AA_adenyl_dom"/>
</dbReference>
<dbReference type="GO" id="GO:0043041">
    <property type="term" value="P:amino acid activation for nonribosomal peptide biosynthetic process"/>
    <property type="evidence" value="ECO:0007669"/>
    <property type="project" value="TreeGrafter"/>
</dbReference>
<evidence type="ECO:0000256" key="1">
    <source>
        <dbReference type="ARBA" id="ARBA00001957"/>
    </source>
</evidence>
<keyword evidence="2" id="KW-0596">Phosphopantetheine</keyword>
<dbReference type="Gene3D" id="3.30.300.30">
    <property type="match status" value="1"/>
</dbReference>
<dbReference type="SMART" id="SM00823">
    <property type="entry name" value="PKS_PP"/>
    <property type="match status" value="1"/>
</dbReference>
<evidence type="ECO:0000256" key="2">
    <source>
        <dbReference type="ARBA" id="ARBA00022450"/>
    </source>
</evidence>
<dbReference type="PANTHER" id="PTHR45527">
    <property type="entry name" value="NONRIBOSOMAL PEPTIDE SYNTHETASE"/>
    <property type="match status" value="1"/>
</dbReference>
<dbReference type="PROSITE" id="PS00012">
    <property type="entry name" value="PHOSPHOPANTETHEINE"/>
    <property type="match status" value="1"/>
</dbReference>
<dbReference type="KEGG" id="rmu:RMDY18_07890"/>
<dbReference type="Gene3D" id="3.30.559.30">
    <property type="entry name" value="Nonribosomal peptide synthetase, condensation domain"/>
    <property type="match status" value="1"/>
</dbReference>
<dbReference type="GO" id="GO:0005737">
    <property type="term" value="C:cytoplasm"/>
    <property type="evidence" value="ECO:0007669"/>
    <property type="project" value="TreeGrafter"/>
</dbReference>
<dbReference type="Pfam" id="PF00501">
    <property type="entry name" value="AMP-binding"/>
    <property type="match status" value="1"/>
</dbReference>
<sequence>MREATMGVADTTAPASFGTASDLRTAANPSAQHSADSPWLPLTTNARGIYFAAAIDPTNPCYNTAEVLQCPADTDLALLREAFEQLYRENEGFRVRTRIADGAASQQILPLEVFLAGIDLLVDEGELSDTAKAEEENASDLPESALPDSDLPAPVSAWAQRLLAQPLTTDEGVTVRSAVVRYGGFLWVYHSFSHVVADGFAAFNGLSRVAAIYRALFAGQPVPATRRMSLHQLLDADDAASTAREEDVAFWEASGALEQEDTSLAGRTASPSARSVRLAFSIDVPTQQALLDAAKQHAVSWPVLATAAVGSYLARVGGYPQASFGVPQMNRMFARTLPEATRALGAASAQTGCTAVNVLPVQVAATGSIAESLHSVKEQYARNAEHPLARQEDLERTARNAQSRLFGAQINVVPFDAVLPLAAPSKGGSGAPVPTARIHNISAGPVADATFTLRGMPGRGNSISCEIDMNPALYTAEELERHAARLSEWLPAYAAEAQREDASLNNLGLATEAELATLRELTAPALTEHPMEYKTLLDRFREAVAAHPQALAVLDSAPAPGEVLTPESERAYAFDRALTYAELDERARALAAQLLDWGVRPSDAVGLRVHRGAEQYVALYALLYAGATYVPVLPDLPAERVGVMMEDAECSLLLHGPGLQPLSAEELNPQEPARHANLPQHTLPQLTIEEAVQAPAAEELPGTKTGLDEDAYVLFTSGSTGRPKGVAISHRAIDNRLRWQQHQIPVGEGDRVLHKTPISFDVHVWELYWPLAEGAAVVIAAPDGHRDPAYLARVIAEQSVTAVHFVPTMLSALTSSPAARRILADAGFGQDREQPLRYVVCSGEALQKDQVQAAGEVLGVYPLNLYGPTEAAVDVTFWETSGDPQRESVPIGEPVWNTGTLILDPTGHPVPVGVTGELHLSGVQLARGYKNNPQATAAAFVEQAPAGALALLNGESQRLYRTGDLACWEILSDGRAVIGYRGRTDYQIKVRGQRLELGDIEMALAAVEGVSASVALLYRGLREPALAAVLEVGDVPAERAEQLVEAAREHCAQVLPDYMVPTLWHTLPALPVSPSGKADRKLLASLDLTPQTSDAEGPHGLLEQQLCSIIADVLGRERFGVDEDFFASGGHSLAALEVIAAVEEQLGLSVSIGALFAHPTVQALVASIAGERGEGAEFAPVLPLREHILTQREHVVTQREQPVVPDTTEAPAPLFILPPAGGLGWCYAGYLSHLPAQQGVYALQAEAFSDPQAGFASSLQELAEGYLKLIEKTLAERSLPRRFALMGWSVGGTAAVQVAALAQAAGAQVERVILLDAYPSEQWQGVPAPDEQESFRALLRMGGLPEPAAGEQLDLPGTLERLQRAGSAMGYLPEEKLGVCLGSMRASAALMRGAEQAFFDGDVLLVGVPHEDQPYLDAAGWAAHASSFRSVLLEGTHPDLVNPARLAEVTGHFAG</sequence>
<keyword evidence="6" id="KW-1185">Reference proteome</keyword>
<keyword evidence="3" id="KW-0597">Phosphoprotein</keyword>
<dbReference type="eggNOG" id="COG1020">
    <property type="taxonomic scope" value="Bacteria"/>
</dbReference>
<dbReference type="Gene3D" id="3.40.50.1820">
    <property type="entry name" value="alpha/beta hydrolase"/>
    <property type="match status" value="1"/>
</dbReference>
<accession>D2NSJ5</accession>
<dbReference type="GO" id="GO:0044550">
    <property type="term" value="P:secondary metabolite biosynthetic process"/>
    <property type="evidence" value="ECO:0007669"/>
    <property type="project" value="TreeGrafter"/>
</dbReference>
<dbReference type="eggNOG" id="COG3319">
    <property type="taxonomic scope" value="Bacteria"/>
</dbReference>
<dbReference type="HOGENOM" id="CLU_000022_2_13_11"/>
<dbReference type="STRING" id="680646.RMDY18_07890"/>
<dbReference type="Gene3D" id="2.30.38.10">
    <property type="entry name" value="Luciferase, Domain 3"/>
    <property type="match status" value="1"/>
</dbReference>
<reference evidence="5 6" key="3">
    <citation type="journal article" date="2010" name="Sequencing">
        <title>Complete Genome Sequence of Rothia mucilaginosa DY-18: A Clinical Isolate with Dense Meshwork-Like Structures from a Persistent Apical Periodontitis Lesion.</title>
        <authorList>
            <person name="Yamane K."/>
            <person name="Nambu T."/>
            <person name="Yamanaka T."/>
            <person name="Mashimo C."/>
            <person name="Sugimori C."/>
            <person name="Leung K.-P."/>
            <person name="Fukushima H."/>
        </authorList>
    </citation>
    <scope>NUCLEOTIDE SEQUENCE [LARGE SCALE GENOMIC DNA]</scope>
    <source>
        <strain evidence="5 6">DY-18</strain>
    </source>
</reference>
<organism evidence="5 6">
    <name type="scientific">Rothia mucilaginosa (strain DY-18)</name>
    <name type="common">Stomatococcus mucilaginosus</name>
    <dbReference type="NCBI Taxonomy" id="680646"/>
    <lineage>
        <taxon>Bacteria</taxon>
        <taxon>Bacillati</taxon>
        <taxon>Actinomycetota</taxon>
        <taxon>Actinomycetes</taxon>
        <taxon>Micrococcales</taxon>
        <taxon>Micrococcaceae</taxon>
        <taxon>Rothia</taxon>
    </lineage>
</organism>
<dbReference type="GO" id="GO:0031177">
    <property type="term" value="F:phosphopantetheine binding"/>
    <property type="evidence" value="ECO:0007669"/>
    <property type="project" value="InterPro"/>
</dbReference>
<dbReference type="SUPFAM" id="SSF52777">
    <property type="entry name" value="CoA-dependent acyltransferases"/>
    <property type="match status" value="2"/>
</dbReference>
<dbReference type="GO" id="GO:0003824">
    <property type="term" value="F:catalytic activity"/>
    <property type="evidence" value="ECO:0007669"/>
    <property type="project" value="InterPro"/>
</dbReference>
<dbReference type="Pfam" id="PF00975">
    <property type="entry name" value="Thioesterase"/>
    <property type="match status" value="1"/>
</dbReference>
<dbReference type="CDD" id="cd05930">
    <property type="entry name" value="A_NRPS"/>
    <property type="match status" value="1"/>
</dbReference>
<protein>
    <submittedName>
        <fullName evidence="5">Non-ribosomal peptide synthetase modules</fullName>
    </submittedName>
</protein>
<dbReference type="InterPro" id="IPR023213">
    <property type="entry name" value="CAT-like_dom_sf"/>
</dbReference>
<dbReference type="InterPro" id="IPR029058">
    <property type="entry name" value="AB_hydrolase_fold"/>
</dbReference>
<comment type="cofactor">
    <cofactor evidence="1">
        <name>pantetheine 4'-phosphate</name>
        <dbReference type="ChEBI" id="CHEBI:47942"/>
    </cofactor>
</comment>
<dbReference type="Pfam" id="PF00550">
    <property type="entry name" value="PP-binding"/>
    <property type="match status" value="1"/>
</dbReference>
<dbReference type="InterPro" id="IPR006162">
    <property type="entry name" value="Ppantetheine_attach_site"/>
</dbReference>
<dbReference type="Pfam" id="PF00668">
    <property type="entry name" value="Condensation"/>
    <property type="match status" value="1"/>
</dbReference>
<dbReference type="InterPro" id="IPR001242">
    <property type="entry name" value="Condensation_dom"/>
</dbReference>
<name>D2NSJ5_ROTMD</name>
<dbReference type="EMBL" id="AP011540">
    <property type="protein sequence ID" value="BAI64621.1"/>
    <property type="molecule type" value="Genomic_DNA"/>
</dbReference>
<dbReference type="InterPro" id="IPR020806">
    <property type="entry name" value="PKS_PP-bd"/>
</dbReference>
<dbReference type="SMR" id="D2NSJ5"/>
<dbReference type="NCBIfam" id="TIGR01733">
    <property type="entry name" value="AA-adenyl-dom"/>
    <property type="match status" value="1"/>
</dbReference>
<gene>
    <name evidence="5" type="ordered locus">RMDY18_07890</name>
</gene>
<dbReference type="InterPro" id="IPR000873">
    <property type="entry name" value="AMP-dep_synth/lig_dom"/>
</dbReference>
<dbReference type="PROSITE" id="PS00455">
    <property type="entry name" value="AMP_BINDING"/>
    <property type="match status" value="1"/>
</dbReference>
<dbReference type="InterPro" id="IPR001031">
    <property type="entry name" value="Thioesterase"/>
</dbReference>
<proteinExistence type="predicted"/>
<dbReference type="InterPro" id="IPR009081">
    <property type="entry name" value="PP-bd_ACP"/>
</dbReference>
<dbReference type="PANTHER" id="PTHR45527:SF1">
    <property type="entry name" value="FATTY ACID SYNTHASE"/>
    <property type="match status" value="1"/>
</dbReference>
<reference evidence="5 6" key="2">
    <citation type="journal article" date="2010" name="J Osaka Dent Univ">
        <title>Isolation and identification of Rothia mucilaginosa from persistent apical periodontitis lesions.</title>
        <authorList>
            <person name="Yamane K."/>
            <person name="Yoshida M."/>
            <person name="Fujihira T."/>
            <person name="Baba T."/>
            <person name="Tsuji N."/>
            <person name="Hayashi H."/>
            <person name="Sugimori C."/>
            <person name="Yamanaka T."/>
            <person name="Mashimo C."/>
            <person name="Nambu T."/>
            <person name="Kawai H."/>
            <person name="Fukushima H."/>
        </authorList>
    </citation>
    <scope>NUCLEOTIDE SEQUENCE [LARGE SCALE GENOMIC DNA]</scope>
    <source>
        <strain evidence="5 6">DY-18</strain>
    </source>
</reference>
<dbReference type="PROSITE" id="PS50075">
    <property type="entry name" value="CARRIER"/>
    <property type="match status" value="1"/>
</dbReference>
<dbReference type="InterPro" id="IPR036736">
    <property type="entry name" value="ACP-like_sf"/>
</dbReference>
<dbReference type="SUPFAM" id="SSF53474">
    <property type="entry name" value="alpha/beta-Hydrolases"/>
    <property type="match status" value="1"/>
</dbReference>
<feature type="domain" description="Carrier" evidence="4">
    <location>
        <begin position="1097"/>
        <end position="1172"/>
    </location>
</feature>
<evidence type="ECO:0000313" key="6">
    <source>
        <dbReference type="Proteomes" id="UP000001883"/>
    </source>
</evidence>
<dbReference type="SUPFAM" id="SSF47336">
    <property type="entry name" value="ACP-like"/>
    <property type="match status" value="1"/>
</dbReference>
<dbReference type="GO" id="GO:0008610">
    <property type="term" value="P:lipid biosynthetic process"/>
    <property type="evidence" value="ECO:0007669"/>
    <property type="project" value="UniProtKB-ARBA"/>
</dbReference>
<reference evidence="6" key="1">
    <citation type="submission" date="2009-07" db="EMBL/GenBank/DDBJ databases">
        <title>Complete genome sequence of Rothia mucilaginosa DJ.</title>
        <authorList>
            <person name="Yamane K."/>
            <person name="Nambu T."/>
            <person name="Mashimo C."/>
            <person name="Sugimori C."/>
            <person name="Yamanaka T."/>
            <person name="Leung K."/>
            <person name="Fukushima H."/>
        </authorList>
    </citation>
    <scope>NUCLEOTIDE SEQUENCE [LARGE SCALE GENOMIC DNA]</scope>
    <source>
        <strain evidence="6">DY-18</strain>
    </source>
</reference>
<dbReference type="SUPFAM" id="SSF56801">
    <property type="entry name" value="Acetyl-CoA synthetase-like"/>
    <property type="match status" value="1"/>
</dbReference>
<evidence type="ECO:0000256" key="3">
    <source>
        <dbReference type="ARBA" id="ARBA00022553"/>
    </source>
</evidence>
<evidence type="ECO:0000313" key="5">
    <source>
        <dbReference type="EMBL" id="BAI64621.1"/>
    </source>
</evidence>
<dbReference type="Gene3D" id="3.40.50.980">
    <property type="match status" value="2"/>
</dbReference>
<dbReference type="Gene3D" id="3.30.559.10">
    <property type="entry name" value="Chloramphenicol acetyltransferase-like domain"/>
    <property type="match status" value="1"/>
</dbReference>
<dbReference type="Proteomes" id="UP000001883">
    <property type="component" value="Chromosome"/>
</dbReference>
<evidence type="ECO:0000259" key="4">
    <source>
        <dbReference type="PROSITE" id="PS50075"/>
    </source>
</evidence>
<dbReference type="InterPro" id="IPR045851">
    <property type="entry name" value="AMP-bd_C_sf"/>
</dbReference>